<sequence length="79" mass="9083">MVAKNATLKLDHELTQIELVALRDQVKQLELDQQKNELQSREHKAKIASLQAENKALKEKVRKVKQVWNGFHGLGNILK</sequence>
<evidence type="ECO:0000313" key="3">
    <source>
        <dbReference type="Proteomes" id="UP001521785"/>
    </source>
</evidence>
<evidence type="ECO:0000256" key="1">
    <source>
        <dbReference type="SAM" id="Coils"/>
    </source>
</evidence>
<comment type="caution">
    <text evidence="2">The sequence shown here is derived from an EMBL/GenBank/DDBJ whole genome shotgun (WGS) entry which is preliminary data.</text>
</comment>
<feature type="coiled-coil region" evidence="1">
    <location>
        <begin position="12"/>
        <end position="67"/>
    </location>
</feature>
<name>A0ABR3RQQ1_9PLEO</name>
<dbReference type="EMBL" id="JAKJXO020000004">
    <property type="protein sequence ID" value="KAL1606750.1"/>
    <property type="molecule type" value="Genomic_DNA"/>
</dbReference>
<keyword evidence="1" id="KW-0175">Coiled coil</keyword>
<organism evidence="2 3">
    <name type="scientific">Paraconiothyrium brasiliense</name>
    <dbReference type="NCBI Taxonomy" id="300254"/>
    <lineage>
        <taxon>Eukaryota</taxon>
        <taxon>Fungi</taxon>
        <taxon>Dikarya</taxon>
        <taxon>Ascomycota</taxon>
        <taxon>Pezizomycotina</taxon>
        <taxon>Dothideomycetes</taxon>
        <taxon>Pleosporomycetidae</taxon>
        <taxon>Pleosporales</taxon>
        <taxon>Massarineae</taxon>
        <taxon>Didymosphaeriaceae</taxon>
        <taxon>Paraconiothyrium</taxon>
    </lineage>
</organism>
<dbReference type="Proteomes" id="UP001521785">
    <property type="component" value="Unassembled WGS sequence"/>
</dbReference>
<reference evidence="2 3" key="1">
    <citation type="submission" date="2024-02" db="EMBL/GenBank/DDBJ databases">
        <title>De novo assembly and annotation of 12 fungi associated with fruit tree decline syndrome in Ontario, Canada.</title>
        <authorList>
            <person name="Sulman M."/>
            <person name="Ellouze W."/>
            <person name="Ilyukhin E."/>
        </authorList>
    </citation>
    <scope>NUCLEOTIDE SEQUENCE [LARGE SCALE GENOMIC DNA]</scope>
    <source>
        <strain evidence="2 3">M42-189</strain>
    </source>
</reference>
<proteinExistence type="predicted"/>
<keyword evidence="3" id="KW-1185">Reference proteome</keyword>
<evidence type="ECO:0000313" key="2">
    <source>
        <dbReference type="EMBL" id="KAL1606750.1"/>
    </source>
</evidence>
<gene>
    <name evidence="2" type="ORF">SLS60_004157</name>
</gene>
<protein>
    <submittedName>
        <fullName evidence="2">Uncharacterized protein</fullName>
    </submittedName>
</protein>
<accession>A0ABR3RQQ1</accession>